<sequence>MQELSLLNKKCLTNMPMMLDIIAITTNNLKKSFDSVYDNIKIYIQRLLESDMKSHFLFDNKYVERGKMICLEENEGDIVRPWLSISYKLPFTYLCRKKEYAFDAGLEYVVNEDYNVIRFYLSDISYNCILWDDIVKDNLLKQIPARWQKGKDENCDIYMGFEVDNSFEEEKLLQCSNDYKEYVLKPFIEHLKI</sequence>
<reference evidence="1 2" key="1">
    <citation type="journal article" date="2019" name="Nat. Microbiol.">
        <title>Genomic variation and strain-specific functional adaptation in the human gut microbiome during early life.</title>
        <authorList>
            <person name="Vatanen T."/>
            <person name="Plichta D.R."/>
            <person name="Somani J."/>
            <person name="Munch P.C."/>
            <person name="Arthur T.D."/>
            <person name="Hall A.B."/>
            <person name="Rudolf S."/>
            <person name="Oakeley E.J."/>
            <person name="Ke X."/>
            <person name="Young R.A."/>
            <person name="Haiser H.J."/>
            <person name="Kolde R."/>
            <person name="Yassour M."/>
            <person name="Luopajarvi K."/>
            <person name="Siljander H."/>
            <person name="Virtanen S.M."/>
            <person name="Ilonen J."/>
            <person name="Uibo R."/>
            <person name="Tillmann V."/>
            <person name="Mokurov S."/>
            <person name="Dorshakova N."/>
            <person name="Porter J.A."/>
            <person name="McHardy A.C."/>
            <person name="Lahdesmaki H."/>
            <person name="Vlamakis H."/>
            <person name="Huttenhower C."/>
            <person name="Knip M."/>
            <person name="Xavier R.J."/>
        </authorList>
    </citation>
    <scope>NUCLEOTIDE SEQUENCE [LARGE SCALE GENOMIC DNA]</scope>
    <source>
        <strain evidence="1 2">RJX1052</strain>
    </source>
</reference>
<name>A0AAX2QYK6_9BACT</name>
<evidence type="ECO:0000313" key="1">
    <source>
        <dbReference type="EMBL" id="TDB04038.1"/>
    </source>
</evidence>
<comment type="caution">
    <text evidence="1">The sequence shown here is derived from an EMBL/GenBank/DDBJ whole genome shotgun (WGS) entry which is preliminary data.</text>
</comment>
<proteinExistence type="predicted"/>
<dbReference type="AlphaFoldDB" id="A0AAX2QYK6"/>
<accession>A0AAX2QYK6</accession>
<dbReference type="EMBL" id="SLTX01000002">
    <property type="protein sequence ID" value="TDB04038.1"/>
    <property type="molecule type" value="Genomic_DNA"/>
</dbReference>
<dbReference type="KEGG" id="bdh:GV66_03410"/>
<dbReference type="RefSeq" id="WP_007848862.1">
    <property type="nucleotide sequence ID" value="NZ_CP046424.1"/>
</dbReference>
<gene>
    <name evidence="1" type="ORF">E1J06_23170</name>
</gene>
<evidence type="ECO:0000313" key="2">
    <source>
        <dbReference type="Proteomes" id="UP000294834"/>
    </source>
</evidence>
<protein>
    <submittedName>
        <fullName evidence="1">Uncharacterized protein</fullName>
    </submittedName>
</protein>
<organism evidence="1 2">
    <name type="scientific">Phocaeicola dorei</name>
    <dbReference type="NCBI Taxonomy" id="357276"/>
    <lineage>
        <taxon>Bacteria</taxon>
        <taxon>Pseudomonadati</taxon>
        <taxon>Bacteroidota</taxon>
        <taxon>Bacteroidia</taxon>
        <taxon>Bacteroidales</taxon>
        <taxon>Bacteroidaceae</taxon>
        <taxon>Phocaeicola</taxon>
    </lineage>
</organism>
<dbReference type="Proteomes" id="UP000294834">
    <property type="component" value="Unassembled WGS sequence"/>
</dbReference>